<proteinExistence type="predicted"/>
<gene>
    <name evidence="1" type="ORF">Harvfovirus19_4</name>
</gene>
<sequence>MFDMKMNDDSIWSTMTTGEWITCRDLYAIYGEQVYEKLKIAIEENDVEKIDELFLNFPDRAKFEKILNKKRVVDIYVTAAHFERIIVLERLEKLMCWAYHSAEQSWDVLEKATENGSIVAVKYFLRKDIRVDHNEDHYKYLRLLDKCFFRSIEPNLWMPMFISNTFEDVYRERKQRKYAQYRKRTVVHKLLGGDDEMTVRMELFKCIYLHAKNVIVVEDLFQLAHGAIYFGFEELASYIFSLILLDIKKLKLIEQEITEFFLTALYNERWNIVSKLLKMSDNLDIVDELLPYAHEFRIKKVFCDHLLNQEKNILRCMKLERKMKLFNLDGFDKEKFCDRKNNVQKIMIEQFPEVLIDVIVDYC</sequence>
<evidence type="ECO:0000313" key="1">
    <source>
        <dbReference type="EMBL" id="AYV81159.1"/>
    </source>
</evidence>
<name>A0A3G5A6S7_9VIRU</name>
<reference evidence="1" key="1">
    <citation type="submission" date="2018-10" db="EMBL/GenBank/DDBJ databases">
        <title>Hidden diversity of soil giant viruses.</title>
        <authorList>
            <person name="Schulz F."/>
            <person name="Alteio L."/>
            <person name="Goudeau D."/>
            <person name="Ryan E.M."/>
            <person name="Malmstrom R.R."/>
            <person name="Blanchard J."/>
            <person name="Woyke T."/>
        </authorList>
    </citation>
    <scope>NUCLEOTIDE SEQUENCE</scope>
    <source>
        <strain evidence="1">HAV1</strain>
    </source>
</reference>
<protein>
    <submittedName>
        <fullName evidence="1">Uncharacterized protein</fullName>
    </submittedName>
</protein>
<accession>A0A3G5A6S7</accession>
<organism evidence="1">
    <name type="scientific">Harvfovirus sp</name>
    <dbReference type="NCBI Taxonomy" id="2487768"/>
    <lineage>
        <taxon>Viruses</taxon>
        <taxon>Varidnaviria</taxon>
        <taxon>Bamfordvirae</taxon>
        <taxon>Nucleocytoviricota</taxon>
        <taxon>Megaviricetes</taxon>
        <taxon>Imitervirales</taxon>
        <taxon>Mimiviridae</taxon>
        <taxon>Klosneuvirinae</taxon>
    </lineage>
</organism>
<dbReference type="EMBL" id="MK072261">
    <property type="protein sequence ID" value="AYV81159.1"/>
    <property type="molecule type" value="Genomic_DNA"/>
</dbReference>